<evidence type="ECO:0000256" key="2">
    <source>
        <dbReference type="ARBA" id="ARBA00023002"/>
    </source>
</evidence>
<name>A0ABC8TR69_9AQUA</name>
<protein>
    <submittedName>
        <fullName evidence="4">Uncharacterized protein</fullName>
    </submittedName>
</protein>
<evidence type="ECO:0000256" key="3">
    <source>
        <dbReference type="RuleBase" id="RU000363"/>
    </source>
</evidence>
<dbReference type="InterPro" id="IPR051019">
    <property type="entry name" value="VLCFA-Steroid_DH"/>
</dbReference>
<reference evidence="4 5" key="1">
    <citation type="submission" date="2024-02" db="EMBL/GenBank/DDBJ databases">
        <authorList>
            <person name="Vignale AGUSTIN F."/>
            <person name="Sosa J E."/>
            <person name="Modenutti C."/>
        </authorList>
    </citation>
    <scope>NUCLEOTIDE SEQUENCE [LARGE SCALE GENOMIC DNA]</scope>
</reference>
<keyword evidence="5" id="KW-1185">Reference proteome</keyword>
<dbReference type="PRINTS" id="PR00080">
    <property type="entry name" value="SDRFAMILY"/>
</dbReference>
<dbReference type="PIRSF" id="PIRSF000126">
    <property type="entry name" value="11-beta-HSD1"/>
    <property type="match status" value="1"/>
</dbReference>
<dbReference type="Proteomes" id="UP001642360">
    <property type="component" value="Unassembled WGS sequence"/>
</dbReference>
<evidence type="ECO:0000313" key="5">
    <source>
        <dbReference type="Proteomes" id="UP001642360"/>
    </source>
</evidence>
<dbReference type="PANTHER" id="PTHR43899">
    <property type="entry name" value="RH59310P"/>
    <property type="match status" value="1"/>
</dbReference>
<dbReference type="FunFam" id="3.40.50.720:FF:000137">
    <property type="entry name" value="Hydroxysteroid (17-beta) dehydrogenase 3"/>
    <property type="match status" value="1"/>
</dbReference>
<dbReference type="CDD" id="cd05356">
    <property type="entry name" value="17beta-HSD1_like_SDR_c"/>
    <property type="match status" value="1"/>
</dbReference>
<comment type="caution">
    <text evidence="4">The sequence shown here is derived from an EMBL/GenBank/DDBJ whole genome shotgun (WGS) entry which is preliminary data.</text>
</comment>
<dbReference type="InterPro" id="IPR036291">
    <property type="entry name" value="NAD(P)-bd_dom_sf"/>
</dbReference>
<dbReference type="InterPro" id="IPR002347">
    <property type="entry name" value="SDR_fam"/>
</dbReference>
<dbReference type="PANTHER" id="PTHR43899:SF26">
    <property type="entry name" value="ENOYL-(ACYL CARRIER) REDUCTASE"/>
    <property type="match status" value="1"/>
</dbReference>
<sequence length="318" mass="35523">MMLSDFIDHPKKTISPWIFLLSSLGFLFLFRKSFSLLKWVFITFLRPPKNLRNYGSWALITGSTDGIGKAFAFKLAQKGLNLILVSRNFNKLNEVSTEIHAQYRNTQIKIIVLNFSGDVAAGVREMEAAIEGLEVGVLINNVGVTYSEARLFHEVEEEVWMNVVRVNLVGTSLVTRAVLPGMIKRRRGAIVNIGSGAAIVVPSHPLYAIYAATKAYIDQLSSCLYMEYKNLGIDVQCQVPLYVSTKMTSKVALIEKSSLFVPSAENYAGAAVRQIGYEARCMPYWGHSVQWFFASLLPEAVLDAWRLSIGIRRRGKAC</sequence>
<evidence type="ECO:0000313" key="4">
    <source>
        <dbReference type="EMBL" id="CAK9171648.1"/>
    </source>
</evidence>
<dbReference type="EMBL" id="CAUOFW020005814">
    <property type="protein sequence ID" value="CAK9171648.1"/>
    <property type="molecule type" value="Genomic_DNA"/>
</dbReference>
<accession>A0ABC8TR69</accession>
<keyword evidence="2" id="KW-0560">Oxidoreductase</keyword>
<dbReference type="GO" id="GO:0016491">
    <property type="term" value="F:oxidoreductase activity"/>
    <property type="evidence" value="ECO:0007669"/>
    <property type="project" value="UniProtKB-KW"/>
</dbReference>
<dbReference type="Pfam" id="PF00106">
    <property type="entry name" value="adh_short"/>
    <property type="match status" value="1"/>
</dbReference>
<evidence type="ECO:0000256" key="1">
    <source>
        <dbReference type="ARBA" id="ARBA00022857"/>
    </source>
</evidence>
<organism evidence="4 5">
    <name type="scientific">Ilex paraguariensis</name>
    <name type="common">yerba mate</name>
    <dbReference type="NCBI Taxonomy" id="185542"/>
    <lineage>
        <taxon>Eukaryota</taxon>
        <taxon>Viridiplantae</taxon>
        <taxon>Streptophyta</taxon>
        <taxon>Embryophyta</taxon>
        <taxon>Tracheophyta</taxon>
        <taxon>Spermatophyta</taxon>
        <taxon>Magnoliopsida</taxon>
        <taxon>eudicotyledons</taxon>
        <taxon>Gunneridae</taxon>
        <taxon>Pentapetalae</taxon>
        <taxon>asterids</taxon>
        <taxon>campanulids</taxon>
        <taxon>Aquifoliales</taxon>
        <taxon>Aquifoliaceae</taxon>
        <taxon>Ilex</taxon>
    </lineage>
</organism>
<comment type="similarity">
    <text evidence="3">Belongs to the short-chain dehydrogenases/reductases (SDR) family.</text>
</comment>
<keyword evidence="1" id="KW-0521">NADP</keyword>
<gene>
    <name evidence="4" type="ORF">ILEXP_LOCUS41232</name>
</gene>
<proteinExistence type="inferred from homology"/>
<dbReference type="PRINTS" id="PR00081">
    <property type="entry name" value="GDHRDH"/>
</dbReference>
<dbReference type="AlphaFoldDB" id="A0ABC8TR69"/>
<dbReference type="Gene3D" id="3.40.50.720">
    <property type="entry name" value="NAD(P)-binding Rossmann-like Domain"/>
    <property type="match status" value="1"/>
</dbReference>
<dbReference type="SUPFAM" id="SSF51735">
    <property type="entry name" value="NAD(P)-binding Rossmann-fold domains"/>
    <property type="match status" value="1"/>
</dbReference>